<dbReference type="EC" id="3.2.1.1" evidence="6"/>
<dbReference type="AlphaFoldDB" id="B9XPV0"/>
<dbReference type="Pfam" id="PF13205">
    <property type="entry name" value="Big_5"/>
    <property type="match status" value="1"/>
</dbReference>
<dbReference type="PANTHER" id="PTHR10357:SF215">
    <property type="entry name" value="ALPHA-AMYLASE 1"/>
    <property type="match status" value="1"/>
</dbReference>
<dbReference type="InterPro" id="IPR006046">
    <property type="entry name" value="Alpha_amylase"/>
</dbReference>
<evidence type="ECO:0000256" key="3">
    <source>
        <dbReference type="ARBA" id="ARBA00022723"/>
    </source>
</evidence>
<evidence type="ECO:0000256" key="5">
    <source>
        <dbReference type="RuleBase" id="RU003615"/>
    </source>
</evidence>
<sequence length="737" mass="80567" precursor="true">MPFSKYASGLTRLCLFTCSTAAFCLLITDSNAQTVSNGFWQAQNIYQIVTDRFFDGDASNNNAEGNYNPGSSSGSTVHGGDFKGIEQKLDYIKALGATAIWISPIVQNASGQFHGYAGSDFYRVAPHWGTLADLQHMIQAAHARGILVINDIVVNHGGDLIYSTDAGYSTYKAPPDGYNLRYRNGSKQFAAPFNTNALNPSLTNLFHNNGGIPNYNNPEPVELGELSGLDDFRTESPYVRSNMAAIYNYWIGTVGFDGFRIDTVKHVEMGFWQEWAPVVHAYAAANGKPNFFMFGECYDGSDSKCGSYTGTQGGGPFKLDSVLDYPLYFKINSVFASASGNTKQLEDRYNAIAANYDPAAQTRLVTFLDNHDQPRFLSISGATTARLDLALLFLYTSRGIPCLYYGTEQAFNGTTDPNDREDMFDGQFEQGPSLGDNFNMTHPQFQTVARMNNFRRLYAPLQIGTHVNKWYTPSGPGLFAYARRLGTQEVFVVFNTASSAQTLTNRSTIFAPGTHIVNLLDPTEVLTVTATPETPPITVQGMTGKIFVAESDWRPLDPVVVGNSPAHDATNSPTTAPIILKFSKPMDTNSVQASFRTTPPISGTFTWAAARDTMTFTPEGAGFPVLTTITARVTNAVDTISGNTMFSPYELKFKTGPMVSLPAFKITNVSVVNSSNVQISCSSEVNRTYQLQRRDTLDAASLWQDFGTAVSGTGGVIVLTVSEDEMGETQFYRVAQR</sequence>
<dbReference type="GO" id="GO:0004556">
    <property type="term" value="F:alpha-amylase activity"/>
    <property type="evidence" value="ECO:0007669"/>
    <property type="project" value="UniProtKB-UniRule"/>
</dbReference>
<keyword evidence="6" id="KW-0378">Hydrolase</keyword>
<evidence type="ECO:0000313" key="9">
    <source>
        <dbReference type="EMBL" id="EEF58131.1"/>
    </source>
</evidence>
<keyword evidence="3" id="KW-0479">Metal-binding</keyword>
<dbReference type="PRINTS" id="PR00110">
    <property type="entry name" value="ALPHAAMYLASE"/>
</dbReference>
<comment type="catalytic activity">
    <reaction evidence="6">
        <text>Endohydrolysis of (1-&gt;4)-alpha-D-glucosidic linkages in polysaccharides containing three or more (1-&gt;4)-alpha-linked D-glucose units.</text>
        <dbReference type="EC" id="3.2.1.1"/>
    </reaction>
</comment>
<evidence type="ECO:0000256" key="4">
    <source>
        <dbReference type="ARBA" id="ARBA00022729"/>
    </source>
</evidence>
<organism evidence="9 10">
    <name type="scientific">Pedosphaera parvula (strain Ellin514)</name>
    <dbReference type="NCBI Taxonomy" id="320771"/>
    <lineage>
        <taxon>Bacteria</taxon>
        <taxon>Pseudomonadati</taxon>
        <taxon>Verrucomicrobiota</taxon>
        <taxon>Pedosphaerae</taxon>
        <taxon>Pedosphaerales</taxon>
        <taxon>Pedosphaeraceae</taxon>
        <taxon>Pedosphaera</taxon>
    </lineage>
</organism>
<protein>
    <recommendedName>
        <fullName evidence="6">Alpha-amylase</fullName>
        <ecNumber evidence="6">3.2.1.1</ecNumber>
    </recommendedName>
</protein>
<dbReference type="GO" id="GO:0005975">
    <property type="term" value="P:carbohydrate metabolic process"/>
    <property type="evidence" value="ECO:0007669"/>
    <property type="project" value="InterPro"/>
</dbReference>
<evidence type="ECO:0000259" key="8">
    <source>
        <dbReference type="SMART" id="SM00642"/>
    </source>
</evidence>
<dbReference type="OrthoDB" id="9805159at2"/>
<dbReference type="InterPro" id="IPR006047">
    <property type="entry name" value="GH13_cat_dom"/>
</dbReference>
<evidence type="ECO:0000256" key="7">
    <source>
        <dbReference type="SAM" id="SignalP"/>
    </source>
</evidence>
<dbReference type="SMART" id="SM00642">
    <property type="entry name" value="Aamy"/>
    <property type="match status" value="1"/>
</dbReference>
<dbReference type="InterPro" id="IPR032812">
    <property type="entry name" value="SbsA_Ig"/>
</dbReference>
<dbReference type="Proteomes" id="UP000003688">
    <property type="component" value="Unassembled WGS sequence"/>
</dbReference>
<dbReference type="Gene3D" id="2.60.40.3710">
    <property type="match status" value="1"/>
</dbReference>
<dbReference type="Gene3D" id="2.60.40.1180">
    <property type="entry name" value="Golgi alpha-mannosidase II"/>
    <property type="match status" value="1"/>
</dbReference>
<feature type="chain" id="PRO_5005339346" description="Alpha-amylase" evidence="7">
    <location>
        <begin position="33"/>
        <end position="737"/>
    </location>
</feature>
<dbReference type="InterPro" id="IPR017853">
    <property type="entry name" value="GH"/>
</dbReference>
<evidence type="ECO:0000256" key="2">
    <source>
        <dbReference type="ARBA" id="ARBA00008061"/>
    </source>
</evidence>
<keyword evidence="4 7" id="KW-0732">Signal</keyword>
<accession>B9XPV0</accession>
<keyword evidence="6" id="KW-0326">Glycosidase</keyword>
<evidence type="ECO:0000313" key="10">
    <source>
        <dbReference type="Proteomes" id="UP000003688"/>
    </source>
</evidence>
<feature type="domain" description="Glycosyl hydrolase family 13 catalytic" evidence="8">
    <location>
        <begin position="47"/>
        <end position="455"/>
    </location>
</feature>
<comment type="similarity">
    <text evidence="2 5">Belongs to the glycosyl hydrolase 13 family.</text>
</comment>
<dbReference type="CDD" id="cd11339">
    <property type="entry name" value="AmyAc_bac_CMD_like_2"/>
    <property type="match status" value="1"/>
</dbReference>
<evidence type="ECO:0000256" key="6">
    <source>
        <dbReference type="RuleBase" id="RU361134"/>
    </source>
</evidence>
<dbReference type="SUPFAM" id="SSF51011">
    <property type="entry name" value="Glycosyl hydrolase domain"/>
    <property type="match status" value="1"/>
</dbReference>
<dbReference type="RefSeq" id="WP_007417836.1">
    <property type="nucleotide sequence ID" value="NZ_ABOX02000049.1"/>
</dbReference>
<gene>
    <name evidence="9" type="ORF">Cflav_PD1475</name>
</gene>
<dbReference type="GO" id="GO:0046872">
    <property type="term" value="F:metal ion binding"/>
    <property type="evidence" value="ECO:0007669"/>
    <property type="project" value="UniProtKB-KW"/>
</dbReference>
<proteinExistence type="inferred from homology"/>
<name>B9XPV0_PEDPL</name>
<dbReference type="Pfam" id="PF00128">
    <property type="entry name" value="Alpha-amylase"/>
    <property type="match status" value="1"/>
</dbReference>
<dbReference type="Gene3D" id="3.20.20.80">
    <property type="entry name" value="Glycosidases"/>
    <property type="match status" value="1"/>
</dbReference>
<reference evidence="9 10" key="1">
    <citation type="journal article" date="2011" name="J. Bacteriol.">
        <title>Genome sequence of 'Pedosphaera parvula' Ellin514, an aerobic Verrucomicrobial isolate from pasture soil.</title>
        <authorList>
            <person name="Kant R."/>
            <person name="van Passel M.W."/>
            <person name="Sangwan P."/>
            <person name="Palva A."/>
            <person name="Lucas S."/>
            <person name="Copeland A."/>
            <person name="Lapidus A."/>
            <person name="Glavina Del Rio T."/>
            <person name="Dalin E."/>
            <person name="Tice H."/>
            <person name="Bruce D."/>
            <person name="Goodwin L."/>
            <person name="Pitluck S."/>
            <person name="Chertkov O."/>
            <person name="Larimer F.W."/>
            <person name="Land M.L."/>
            <person name="Hauser L."/>
            <person name="Brettin T.S."/>
            <person name="Detter J.C."/>
            <person name="Han S."/>
            <person name="de Vos W.M."/>
            <person name="Janssen P.H."/>
            <person name="Smidt H."/>
        </authorList>
    </citation>
    <scope>NUCLEOTIDE SEQUENCE [LARGE SCALE GENOMIC DNA]</scope>
    <source>
        <strain evidence="9 10">Ellin514</strain>
    </source>
</reference>
<feature type="signal peptide" evidence="7">
    <location>
        <begin position="1"/>
        <end position="32"/>
    </location>
</feature>
<dbReference type="PANTHER" id="PTHR10357">
    <property type="entry name" value="ALPHA-AMYLASE FAMILY MEMBER"/>
    <property type="match status" value="1"/>
</dbReference>
<keyword evidence="6" id="KW-0119">Carbohydrate metabolism</keyword>
<dbReference type="SUPFAM" id="SSF51445">
    <property type="entry name" value="(Trans)glycosidases"/>
    <property type="match status" value="1"/>
</dbReference>
<dbReference type="EMBL" id="ABOX02000049">
    <property type="protein sequence ID" value="EEF58131.1"/>
    <property type="molecule type" value="Genomic_DNA"/>
</dbReference>
<keyword evidence="10" id="KW-1185">Reference proteome</keyword>
<dbReference type="InterPro" id="IPR013780">
    <property type="entry name" value="Glyco_hydro_b"/>
</dbReference>
<comment type="caution">
    <text evidence="9">The sequence shown here is derived from an EMBL/GenBank/DDBJ whole genome shotgun (WGS) entry which is preliminary data.</text>
</comment>
<dbReference type="STRING" id="320771.Cflav_PD1475"/>
<evidence type="ECO:0000256" key="1">
    <source>
        <dbReference type="ARBA" id="ARBA00001913"/>
    </source>
</evidence>
<comment type="cofactor">
    <cofactor evidence="1">
        <name>Ca(2+)</name>
        <dbReference type="ChEBI" id="CHEBI:29108"/>
    </cofactor>
</comment>